<accession>A0A918RSV8</accession>
<evidence type="ECO:0000256" key="9">
    <source>
        <dbReference type="ARBA" id="ARBA00023004"/>
    </source>
</evidence>
<dbReference type="InterPro" id="IPR027939">
    <property type="entry name" value="NMT1/THI5"/>
</dbReference>
<evidence type="ECO:0000256" key="5">
    <source>
        <dbReference type="ARBA" id="ARBA00022679"/>
    </source>
</evidence>
<dbReference type="EMBL" id="BMZE01000001">
    <property type="protein sequence ID" value="GHA09951.1"/>
    <property type="molecule type" value="Genomic_DNA"/>
</dbReference>
<comment type="similarity">
    <text evidence="3">Belongs to the NMT1/THI5 family.</text>
</comment>
<feature type="chain" id="PRO_5037173286" description="Thiamine pyrimidine synthase" evidence="12">
    <location>
        <begin position="37"/>
        <end position="380"/>
    </location>
</feature>
<feature type="domain" description="SsuA/THI5-like" evidence="13">
    <location>
        <begin position="89"/>
        <end position="286"/>
    </location>
</feature>
<keyword evidence="6" id="KW-0479">Metal-binding</keyword>
<evidence type="ECO:0000256" key="1">
    <source>
        <dbReference type="ARBA" id="ARBA00003469"/>
    </source>
</evidence>
<dbReference type="GO" id="GO:0016740">
    <property type="term" value="F:transferase activity"/>
    <property type="evidence" value="ECO:0007669"/>
    <property type="project" value="UniProtKB-KW"/>
</dbReference>
<protein>
    <recommendedName>
        <fullName evidence="10">Thiamine pyrimidine synthase</fullName>
    </recommendedName>
</protein>
<dbReference type="Pfam" id="PF09084">
    <property type="entry name" value="NMT1"/>
    <property type="match status" value="1"/>
</dbReference>
<dbReference type="PANTHER" id="PTHR31528:SF1">
    <property type="entry name" value="4-AMINO-5-HYDROXYMETHYL-2-METHYLPYRIMIDINE PHOSPHATE SYNTHASE THI11-RELATED"/>
    <property type="match status" value="1"/>
</dbReference>
<evidence type="ECO:0000256" key="11">
    <source>
        <dbReference type="ARBA" id="ARBA00048179"/>
    </source>
</evidence>
<dbReference type="PANTHER" id="PTHR31528">
    <property type="entry name" value="4-AMINO-5-HYDROXYMETHYL-2-METHYLPYRIMIDINE PHOSPHATE SYNTHASE THI11-RELATED"/>
    <property type="match status" value="1"/>
</dbReference>
<keyword evidence="5" id="KW-0808">Transferase</keyword>
<dbReference type="RefSeq" id="WP_189422258.1">
    <property type="nucleotide sequence ID" value="NZ_BMZE01000001.1"/>
</dbReference>
<keyword evidence="8" id="KW-0784">Thiamine biosynthesis</keyword>
<evidence type="ECO:0000313" key="14">
    <source>
        <dbReference type="EMBL" id="GHA09951.1"/>
    </source>
</evidence>
<comment type="caution">
    <text evidence="14">The sequence shown here is derived from an EMBL/GenBank/DDBJ whole genome shotgun (WGS) entry which is preliminary data.</text>
</comment>
<keyword evidence="15" id="KW-1185">Reference proteome</keyword>
<gene>
    <name evidence="14" type="ORF">GCM10007989_00070</name>
</gene>
<evidence type="ECO:0000256" key="4">
    <source>
        <dbReference type="ARBA" id="ARBA00011738"/>
    </source>
</evidence>
<comment type="pathway">
    <text evidence="2">Cofactor biosynthesis; thiamine diphosphate biosynthesis.</text>
</comment>
<evidence type="ECO:0000256" key="2">
    <source>
        <dbReference type="ARBA" id="ARBA00004948"/>
    </source>
</evidence>
<dbReference type="InterPro" id="IPR015168">
    <property type="entry name" value="SsuA/THI5"/>
</dbReference>
<proteinExistence type="inferred from homology"/>
<evidence type="ECO:0000313" key="15">
    <source>
        <dbReference type="Proteomes" id="UP000646579"/>
    </source>
</evidence>
<dbReference type="GO" id="GO:0009228">
    <property type="term" value="P:thiamine biosynthetic process"/>
    <property type="evidence" value="ECO:0007669"/>
    <property type="project" value="UniProtKB-KW"/>
</dbReference>
<name>A0A918RSV8_9HYPH</name>
<keyword evidence="12" id="KW-0732">Signal</keyword>
<evidence type="ECO:0000256" key="10">
    <source>
        <dbReference type="ARBA" id="ARBA00033171"/>
    </source>
</evidence>
<dbReference type="Gene3D" id="3.40.190.10">
    <property type="entry name" value="Periplasmic binding protein-like II"/>
    <property type="match status" value="2"/>
</dbReference>
<comment type="subunit">
    <text evidence="4">Homodimer.</text>
</comment>
<dbReference type="SUPFAM" id="SSF53850">
    <property type="entry name" value="Periplasmic binding protein-like II"/>
    <property type="match status" value="1"/>
</dbReference>
<comment type="function">
    <text evidence="1">Responsible for the formation of the pyrimidine heterocycle in the thiamine biosynthesis pathway. Catalyzes the formation of hydroxymethylpyrimidine phosphate (HMP-P) from histidine and pyridoxal phosphate (PLP). The protein uses PLP and the active site histidine to form HMP-P, generating an inactive enzyme. The enzyme can only undergo a single turnover, which suggests it is a suicide enzyme.</text>
</comment>
<evidence type="ECO:0000256" key="12">
    <source>
        <dbReference type="SAM" id="SignalP"/>
    </source>
</evidence>
<evidence type="ECO:0000256" key="6">
    <source>
        <dbReference type="ARBA" id="ARBA00022723"/>
    </source>
</evidence>
<organism evidence="14 15">
    <name type="scientific">Devosia pacifica</name>
    <dbReference type="NCBI Taxonomy" id="1335967"/>
    <lineage>
        <taxon>Bacteria</taxon>
        <taxon>Pseudomonadati</taxon>
        <taxon>Pseudomonadota</taxon>
        <taxon>Alphaproteobacteria</taxon>
        <taxon>Hyphomicrobiales</taxon>
        <taxon>Devosiaceae</taxon>
        <taxon>Devosia</taxon>
    </lineage>
</organism>
<evidence type="ECO:0000259" key="13">
    <source>
        <dbReference type="Pfam" id="PF09084"/>
    </source>
</evidence>
<sequence>MNPAKRATFRRYGTSLLSVALAAGLMLSGASFPVQADAAEGPEGSALGSELAEGEVLVSEERCERNRSVGTITYVAGYGYSASAGQMDVILAEEMGYFDALCLDVEINAGGANGQQLVASGRAQFTELGSASDVMLAASNSENITAIATYGTTSPFSIFAQDSIESLSELEGRRLGYYINIIPMALAMLDAAGVDLSSIELIKMTSYDPTVVPRGQIEAIVGYASNQPQTLRLKGFTFSEFFPAEFGLDGTYNVMEVNSEFLRDHREVAADFMRASLRVLHHCLENETECVNLVSDIAAENNQGAAFPHEQQKVTWAVESEWVRGSDKPVGVHAPADWETEYDLVERYGNVTSLPPLETMMDSELVSSLYRDGELIWPGE</sequence>
<feature type="signal peptide" evidence="12">
    <location>
        <begin position="1"/>
        <end position="36"/>
    </location>
</feature>
<evidence type="ECO:0000256" key="7">
    <source>
        <dbReference type="ARBA" id="ARBA00022898"/>
    </source>
</evidence>
<dbReference type="Proteomes" id="UP000646579">
    <property type="component" value="Unassembled WGS sequence"/>
</dbReference>
<evidence type="ECO:0000256" key="8">
    <source>
        <dbReference type="ARBA" id="ARBA00022977"/>
    </source>
</evidence>
<reference evidence="14" key="2">
    <citation type="submission" date="2020-09" db="EMBL/GenBank/DDBJ databases">
        <authorList>
            <person name="Sun Q."/>
            <person name="Kim S."/>
        </authorList>
    </citation>
    <scope>NUCLEOTIDE SEQUENCE</scope>
    <source>
        <strain evidence="14">KCTC 32437</strain>
    </source>
</reference>
<keyword evidence="9" id="KW-0408">Iron</keyword>
<dbReference type="AlphaFoldDB" id="A0A918RSV8"/>
<dbReference type="GO" id="GO:0046872">
    <property type="term" value="F:metal ion binding"/>
    <property type="evidence" value="ECO:0007669"/>
    <property type="project" value="UniProtKB-KW"/>
</dbReference>
<evidence type="ECO:0000256" key="3">
    <source>
        <dbReference type="ARBA" id="ARBA00009406"/>
    </source>
</evidence>
<keyword evidence="7" id="KW-0663">Pyridoxal phosphate</keyword>
<reference evidence="14" key="1">
    <citation type="journal article" date="2014" name="Int. J. Syst. Evol. Microbiol.">
        <title>Complete genome sequence of Corynebacterium casei LMG S-19264T (=DSM 44701T), isolated from a smear-ripened cheese.</title>
        <authorList>
            <consortium name="US DOE Joint Genome Institute (JGI-PGF)"/>
            <person name="Walter F."/>
            <person name="Albersmeier A."/>
            <person name="Kalinowski J."/>
            <person name="Ruckert C."/>
        </authorList>
    </citation>
    <scope>NUCLEOTIDE SEQUENCE</scope>
    <source>
        <strain evidence="14">KCTC 32437</strain>
    </source>
</reference>
<comment type="catalytic activity">
    <reaction evidence="11">
        <text>N(6)-(pyridoxal phosphate)-L-lysyl-[4-amino-5-hydroxymethyl-2-methylpyrimidine phosphate synthase] + L-histidyl-[4-amino-5-hydroxymethyl-2-methylpyrimidine phosphate synthase] + 2 Fe(3+) + 4 H2O = L-lysyl-[4-amino-5-hydroxymethyl-2-methylpyrimidine phosphate synthase] + (2S)-2-amino-5-hydroxy-4-oxopentanoyl-[4-amino-5-hydroxymethyl-2-methylpyrimidine phosphate synthase] + 4-amino-2-methyl-5-(phosphooxymethyl)pyrimidine + 3-oxopropanoate + 2 Fe(2+) + 2 H(+)</text>
        <dbReference type="Rhea" id="RHEA:65756"/>
        <dbReference type="Rhea" id="RHEA-COMP:16892"/>
        <dbReference type="Rhea" id="RHEA-COMP:16893"/>
        <dbReference type="Rhea" id="RHEA-COMP:16894"/>
        <dbReference type="Rhea" id="RHEA-COMP:16895"/>
        <dbReference type="ChEBI" id="CHEBI:15377"/>
        <dbReference type="ChEBI" id="CHEBI:15378"/>
        <dbReference type="ChEBI" id="CHEBI:29033"/>
        <dbReference type="ChEBI" id="CHEBI:29034"/>
        <dbReference type="ChEBI" id="CHEBI:29969"/>
        <dbReference type="ChEBI" id="CHEBI:29979"/>
        <dbReference type="ChEBI" id="CHEBI:33190"/>
        <dbReference type="ChEBI" id="CHEBI:58354"/>
        <dbReference type="ChEBI" id="CHEBI:143915"/>
        <dbReference type="ChEBI" id="CHEBI:157692"/>
    </reaction>
    <physiologicalReaction direction="left-to-right" evidence="11">
        <dbReference type="Rhea" id="RHEA:65757"/>
    </physiologicalReaction>
</comment>